<comment type="caution">
    <text evidence="7">The sequence shown here is derived from an EMBL/GenBank/DDBJ whole genome shotgun (WGS) entry which is preliminary data.</text>
</comment>
<dbReference type="SUPFAM" id="SSF55874">
    <property type="entry name" value="ATPase domain of HSP90 chaperone/DNA topoisomerase II/histidine kinase"/>
    <property type="match status" value="1"/>
</dbReference>
<reference evidence="7 8" key="1">
    <citation type="submission" date="2020-04" db="EMBL/GenBank/DDBJ databases">
        <authorList>
            <person name="Zhang R."/>
            <person name="Schippers A."/>
        </authorList>
    </citation>
    <scope>NUCLEOTIDE SEQUENCE [LARGE SCALE GENOMIC DNA]</scope>
    <source>
        <strain evidence="7 8">DSM 109850</strain>
    </source>
</reference>
<evidence type="ECO:0000256" key="1">
    <source>
        <dbReference type="ARBA" id="ARBA00000085"/>
    </source>
</evidence>
<proteinExistence type="predicted"/>
<dbReference type="SMART" id="SM00387">
    <property type="entry name" value="HATPase_c"/>
    <property type="match status" value="1"/>
</dbReference>
<dbReference type="PANTHER" id="PTHR24421">
    <property type="entry name" value="NITRATE/NITRITE SENSOR PROTEIN NARX-RELATED"/>
    <property type="match status" value="1"/>
</dbReference>
<dbReference type="InterPro" id="IPR011712">
    <property type="entry name" value="Sig_transdc_His_kin_sub3_dim/P"/>
</dbReference>
<keyword evidence="5" id="KW-0902">Two-component regulatory system</keyword>
<dbReference type="CDD" id="cd16917">
    <property type="entry name" value="HATPase_UhpB-NarQ-NarX-like"/>
    <property type="match status" value="1"/>
</dbReference>
<dbReference type="RefSeq" id="WP_169102464.1">
    <property type="nucleotide sequence ID" value="NZ_JABBVZ010000106.1"/>
</dbReference>
<organism evidence="7 8">
    <name type="scientific">Sulfobacillus harzensis</name>
    <dbReference type="NCBI Taxonomy" id="2729629"/>
    <lineage>
        <taxon>Bacteria</taxon>
        <taxon>Bacillati</taxon>
        <taxon>Bacillota</taxon>
        <taxon>Clostridia</taxon>
        <taxon>Eubacteriales</taxon>
        <taxon>Clostridiales Family XVII. Incertae Sedis</taxon>
        <taxon>Sulfobacillus</taxon>
    </lineage>
</organism>
<dbReference type="InterPro" id="IPR050482">
    <property type="entry name" value="Sensor_HK_TwoCompSys"/>
</dbReference>
<dbReference type="Pfam" id="PF07730">
    <property type="entry name" value="HisKA_3"/>
    <property type="match status" value="1"/>
</dbReference>
<dbReference type="GO" id="GO:0000155">
    <property type="term" value="F:phosphorelay sensor kinase activity"/>
    <property type="evidence" value="ECO:0007669"/>
    <property type="project" value="InterPro"/>
</dbReference>
<sequence>MNRSQQAVRILEEERRRFARDLHDGPVQVLSNTSMRLDMLSQLIQVNPTLAEEEIRRMHHRLIQATTELRQLIYDLQPIAVDAMGLDDAFKGLAHRVQRDWAVPVSLHVSGDVRVLPAHAAMMLYRAVQEALTNAAKHAEARAIRIELTASDDRVTCVVADDGKGFDPTHRPVGHYGLGNMVERLEVVGGQADLASAPGRGTRITFTVPCA</sequence>
<evidence type="ECO:0000256" key="4">
    <source>
        <dbReference type="ARBA" id="ARBA00022777"/>
    </source>
</evidence>
<comment type="catalytic activity">
    <reaction evidence="1">
        <text>ATP + protein L-histidine = ADP + protein N-phospho-L-histidine.</text>
        <dbReference type="EC" id="2.7.13.3"/>
    </reaction>
</comment>
<evidence type="ECO:0000259" key="6">
    <source>
        <dbReference type="PROSITE" id="PS50109"/>
    </source>
</evidence>
<dbReference type="EC" id="2.7.13.3" evidence="2"/>
<dbReference type="InterPro" id="IPR005467">
    <property type="entry name" value="His_kinase_dom"/>
</dbReference>
<dbReference type="GO" id="GO:0016020">
    <property type="term" value="C:membrane"/>
    <property type="evidence" value="ECO:0007669"/>
    <property type="project" value="InterPro"/>
</dbReference>
<dbReference type="Pfam" id="PF02518">
    <property type="entry name" value="HATPase_c"/>
    <property type="match status" value="1"/>
</dbReference>
<accession>A0A7Y0L7E2</accession>
<evidence type="ECO:0000256" key="5">
    <source>
        <dbReference type="ARBA" id="ARBA00023012"/>
    </source>
</evidence>
<name>A0A7Y0L7E2_9FIRM</name>
<dbReference type="EMBL" id="JABBVZ010000106">
    <property type="protein sequence ID" value="NMP24388.1"/>
    <property type="molecule type" value="Genomic_DNA"/>
</dbReference>
<dbReference type="AlphaFoldDB" id="A0A7Y0L7E2"/>
<dbReference type="InterPro" id="IPR003594">
    <property type="entry name" value="HATPase_dom"/>
</dbReference>
<dbReference type="PROSITE" id="PS50109">
    <property type="entry name" value="HIS_KIN"/>
    <property type="match status" value="1"/>
</dbReference>
<evidence type="ECO:0000256" key="3">
    <source>
        <dbReference type="ARBA" id="ARBA00022679"/>
    </source>
</evidence>
<evidence type="ECO:0000256" key="2">
    <source>
        <dbReference type="ARBA" id="ARBA00012438"/>
    </source>
</evidence>
<dbReference type="GO" id="GO:0046983">
    <property type="term" value="F:protein dimerization activity"/>
    <property type="evidence" value="ECO:0007669"/>
    <property type="project" value="InterPro"/>
</dbReference>
<gene>
    <name evidence="7" type="ORF">HIJ39_18820</name>
</gene>
<evidence type="ECO:0000313" key="8">
    <source>
        <dbReference type="Proteomes" id="UP000533476"/>
    </source>
</evidence>
<keyword evidence="3" id="KW-0808">Transferase</keyword>
<feature type="domain" description="Histidine kinase" evidence="6">
    <location>
        <begin position="34"/>
        <end position="211"/>
    </location>
</feature>
<keyword evidence="4 7" id="KW-0418">Kinase</keyword>
<dbReference type="Gene3D" id="3.30.565.10">
    <property type="entry name" value="Histidine kinase-like ATPase, C-terminal domain"/>
    <property type="match status" value="1"/>
</dbReference>
<protein>
    <recommendedName>
        <fullName evidence="2">histidine kinase</fullName>
        <ecNumber evidence="2">2.7.13.3</ecNumber>
    </recommendedName>
</protein>
<dbReference type="Proteomes" id="UP000533476">
    <property type="component" value="Unassembled WGS sequence"/>
</dbReference>
<dbReference type="Gene3D" id="1.20.5.1930">
    <property type="match status" value="1"/>
</dbReference>
<dbReference type="InterPro" id="IPR036890">
    <property type="entry name" value="HATPase_C_sf"/>
</dbReference>
<evidence type="ECO:0000313" key="7">
    <source>
        <dbReference type="EMBL" id="NMP24388.1"/>
    </source>
</evidence>
<keyword evidence="8" id="KW-1185">Reference proteome</keyword>